<protein>
    <submittedName>
        <fullName evidence="2">Uncharacterized protein</fullName>
    </submittedName>
</protein>
<keyword evidence="1" id="KW-0472">Membrane</keyword>
<keyword evidence="3" id="KW-1185">Reference proteome</keyword>
<keyword evidence="1" id="KW-0812">Transmembrane</keyword>
<organism evidence="2 3">
    <name type="scientific">Faecalicatena faecalis</name>
    <dbReference type="NCBI Taxonomy" id="2726362"/>
    <lineage>
        <taxon>Bacteria</taxon>
        <taxon>Bacillati</taxon>
        <taxon>Bacillota</taxon>
        <taxon>Clostridia</taxon>
        <taxon>Lachnospirales</taxon>
        <taxon>Lachnospiraceae</taxon>
        <taxon>Faecalicatena</taxon>
    </lineage>
</organism>
<dbReference type="EMBL" id="JABACJ020000002">
    <property type="protein sequence ID" value="MBU3874728.1"/>
    <property type="molecule type" value="Genomic_DNA"/>
</dbReference>
<sequence>MKKIKNLVIIILVVVAAFLYAHIGKNNLIYDREVDNSEYVATGSVANIEQSFICREDTLDGVRAKCQIIGNIEDKFVKYSLIDEESNKVLLNGKVSAKEVKNSKFYYFKFDTLQNARGRSYKIVFENESEDAGIGFFYQKGTKPGTKLSINDKETSGTLIIKAVTEKFDIETFIVLLVYIIYILLFIKFLYKLFK</sequence>
<evidence type="ECO:0000313" key="3">
    <source>
        <dbReference type="Proteomes" id="UP000723714"/>
    </source>
</evidence>
<dbReference type="RefSeq" id="WP_216239216.1">
    <property type="nucleotide sequence ID" value="NZ_JABACJ020000002.1"/>
</dbReference>
<proteinExistence type="predicted"/>
<accession>A0ABS6CZI4</accession>
<dbReference type="Proteomes" id="UP000723714">
    <property type="component" value="Unassembled WGS sequence"/>
</dbReference>
<feature type="transmembrane region" description="Helical" evidence="1">
    <location>
        <begin position="173"/>
        <end position="191"/>
    </location>
</feature>
<gene>
    <name evidence="2" type="ORF">HGO97_002735</name>
</gene>
<keyword evidence="1" id="KW-1133">Transmembrane helix</keyword>
<evidence type="ECO:0000313" key="2">
    <source>
        <dbReference type="EMBL" id="MBU3874728.1"/>
    </source>
</evidence>
<comment type="caution">
    <text evidence="2">The sequence shown here is derived from an EMBL/GenBank/DDBJ whole genome shotgun (WGS) entry which is preliminary data.</text>
</comment>
<name>A0ABS6CZI4_9FIRM</name>
<reference evidence="2 3" key="1">
    <citation type="submission" date="2021-06" db="EMBL/GenBank/DDBJ databases">
        <title>Faecalicatena sp. nov. isolated from porcine feces.</title>
        <authorList>
            <person name="Oh B.S."/>
            <person name="Lee J.H."/>
        </authorList>
    </citation>
    <scope>NUCLEOTIDE SEQUENCE [LARGE SCALE GENOMIC DNA]</scope>
    <source>
        <strain evidence="2 3">AGMB00832</strain>
    </source>
</reference>
<evidence type="ECO:0000256" key="1">
    <source>
        <dbReference type="SAM" id="Phobius"/>
    </source>
</evidence>